<dbReference type="InterPro" id="IPR007167">
    <property type="entry name" value="Fe-transptr_FeoA-like"/>
</dbReference>
<name>A0A644WBV8_9ZZZZ</name>
<dbReference type="PANTHER" id="PTHR43151">
    <property type="entry name" value="FEOA FAMILY PROTEIN"/>
    <property type="match status" value="1"/>
</dbReference>
<dbReference type="AlphaFoldDB" id="A0A644WBV8"/>
<dbReference type="SUPFAM" id="SSF50037">
    <property type="entry name" value="C-terminal domain of transcriptional repressors"/>
    <property type="match status" value="1"/>
</dbReference>
<comment type="caution">
    <text evidence="3">The sequence shown here is derived from an EMBL/GenBank/DDBJ whole genome shotgun (WGS) entry which is preliminary data.</text>
</comment>
<dbReference type="InterPro" id="IPR053184">
    <property type="entry name" value="FeoA-like"/>
</dbReference>
<evidence type="ECO:0000256" key="1">
    <source>
        <dbReference type="ARBA" id="ARBA00023004"/>
    </source>
</evidence>
<protein>
    <recommendedName>
        <fullName evidence="2">Ferrous iron transporter FeoA-like domain-containing protein</fullName>
    </recommendedName>
</protein>
<sequence>MPLSFAQVGETRKVLSLQGDDMLKQHLLDLGFVAGQTVQIIGNSNQGLILSIKGVRLALNRGLAHRINVA</sequence>
<dbReference type="Pfam" id="PF04023">
    <property type="entry name" value="FeoA"/>
    <property type="match status" value="1"/>
</dbReference>
<dbReference type="Gene3D" id="2.30.30.90">
    <property type="match status" value="1"/>
</dbReference>
<evidence type="ECO:0000259" key="2">
    <source>
        <dbReference type="SMART" id="SM00899"/>
    </source>
</evidence>
<dbReference type="GO" id="GO:0046914">
    <property type="term" value="F:transition metal ion binding"/>
    <property type="evidence" value="ECO:0007669"/>
    <property type="project" value="InterPro"/>
</dbReference>
<keyword evidence="1" id="KW-0408">Iron</keyword>
<dbReference type="PANTHER" id="PTHR43151:SF1">
    <property type="entry name" value="SSR2333 PROTEIN"/>
    <property type="match status" value="1"/>
</dbReference>
<gene>
    <name evidence="3" type="ORF">SDC9_46094</name>
</gene>
<organism evidence="3">
    <name type="scientific">bioreactor metagenome</name>
    <dbReference type="NCBI Taxonomy" id="1076179"/>
    <lineage>
        <taxon>unclassified sequences</taxon>
        <taxon>metagenomes</taxon>
        <taxon>ecological metagenomes</taxon>
    </lineage>
</organism>
<accession>A0A644WBV8</accession>
<dbReference type="InterPro" id="IPR038157">
    <property type="entry name" value="FeoA_core_dom"/>
</dbReference>
<proteinExistence type="predicted"/>
<reference evidence="3" key="1">
    <citation type="submission" date="2019-08" db="EMBL/GenBank/DDBJ databases">
        <authorList>
            <person name="Kucharzyk K."/>
            <person name="Murdoch R.W."/>
            <person name="Higgins S."/>
            <person name="Loffler F."/>
        </authorList>
    </citation>
    <scope>NUCLEOTIDE SEQUENCE</scope>
</reference>
<evidence type="ECO:0000313" key="3">
    <source>
        <dbReference type="EMBL" id="MPL99873.1"/>
    </source>
</evidence>
<dbReference type="EMBL" id="VSSQ01000693">
    <property type="protein sequence ID" value="MPL99873.1"/>
    <property type="molecule type" value="Genomic_DNA"/>
</dbReference>
<dbReference type="InterPro" id="IPR008988">
    <property type="entry name" value="Transcriptional_repressor_C"/>
</dbReference>
<feature type="domain" description="Ferrous iron transporter FeoA-like" evidence="2">
    <location>
        <begin position="1"/>
        <end position="70"/>
    </location>
</feature>
<dbReference type="SMART" id="SM00899">
    <property type="entry name" value="FeoA"/>
    <property type="match status" value="1"/>
</dbReference>